<dbReference type="AlphaFoldDB" id="A0A8K0NSE4"/>
<reference evidence="16" key="1">
    <citation type="submission" date="2020-04" db="EMBL/GenBank/DDBJ databases">
        <title>Analysis of mating type loci in Filobasidium floriforme.</title>
        <authorList>
            <person name="Nowrousian M."/>
        </authorList>
    </citation>
    <scope>NUCLEOTIDE SEQUENCE</scope>
    <source>
        <strain evidence="16">CBS 6242</strain>
    </source>
</reference>
<evidence type="ECO:0000256" key="6">
    <source>
        <dbReference type="ARBA" id="ARBA00022741"/>
    </source>
</evidence>
<dbReference type="FunFam" id="3.30.300.10:FF:000001">
    <property type="entry name" value="S-adenosylmethionine synthase"/>
    <property type="match status" value="1"/>
</dbReference>
<gene>
    <name evidence="16" type="ORF">FFLO_01663</name>
</gene>
<dbReference type="FunFam" id="3.30.300.10:FF:000003">
    <property type="entry name" value="S-adenosylmethionine synthase"/>
    <property type="match status" value="1"/>
</dbReference>
<evidence type="ECO:0000256" key="12">
    <source>
        <dbReference type="RuleBase" id="RU004462"/>
    </source>
</evidence>
<comment type="function">
    <text evidence="11">Catalyzes the formation of S-adenosylmethionine from methionine and ATP.</text>
</comment>
<dbReference type="GO" id="GO:0006730">
    <property type="term" value="P:one-carbon metabolic process"/>
    <property type="evidence" value="ECO:0007669"/>
    <property type="project" value="UniProtKB-KW"/>
</dbReference>
<comment type="cofactor">
    <cofactor evidence="11">
        <name>K(+)</name>
        <dbReference type="ChEBI" id="CHEBI:29103"/>
    </cofactor>
    <text evidence="11">Binds 1 potassium ion per subunit. The potassium ion interacts primarily with the substrate.</text>
</comment>
<keyword evidence="3 11" id="KW-0554">One-carbon metabolism</keyword>
<dbReference type="InterPro" id="IPR022636">
    <property type="entry name" value="S-AdoMet_synthetase_sfam"/>
</dbReference>
<dbReference type="NCBIfam" id="TIGR01034">
    <property type="entry name" value="metK"/>
    <property type="match status" value="1"/>
</dbReference>
<dbReference type="GO" id="GO:0005524">
    <property type="term" value="F:ATP binding"/>
    <property type="evidence" value="ECO:0007669"/>
    <property type="project" value="UniProtKB-KW"/>
</dbReference>
<sequence>MTAAITHPESNGSAAHVLPEGHFLFTSESVGEGHPDKICDQVSDAILDACLREDPNSKVACETAAKTGMIMVFGEITTTARIDYQKVVRDTIKQIGYTSSEQGFDYKTCNVLVAIEQQSPDIAQGLDHGDLENHGAGDQGIMFGYATDETPELMPKTIMLAHQLNAAMATARRDGSMGWLRPDSKTQVTIEYKKDTDGAVIPLRVDTIVISTQHAEEITTEDLRKQIKEKIIKKVISADLLDDRTVYHIQPSGRFVIGGPQGDAGLTGRKIIVDTYGGWGAHGGGAFSGKDFSKVDRSAAYTARWIAKSLVAAGLARRALVQLSYAIGVAEPLSVYVDTYGTGKKISDLDLVKVIRNNWDLRPGVIVKELDLQKPQYLKTASYGHFGNPDYTWEKPKSLKL</sequence>
<evidence type="ECO:0000259" key="14">
    <source>
        <dbReference type="Pfam" id="PF02772"/>
    </source>
</evidence>
<keyword evidence="9 11" id="KW-0630">Potassium</keyword>
<dbReference type="Proteomes" id="UP000812966">
    <property type="component" value="Unassembled WGS sequence"/>
</dbReference>
<protein>
    <recommendedName>
        <fullName evidence="11">S-adenosylmethionine synthase</fullName>
        <ecNumber evidence="11">2.5.1.6</ecNumber>
    </recommendedName>
</protein>
<evidence type="ECO:0000256" key="10">
    <source>
        <dbReference type="ARBA" id="ARBA00048344"/>
    </source>
</evidence>
<dbReference type="GO" id="GO:0004478">
    <property type="term" value="F:methionine adenosyltransferase activity"/>
    <property type="evidence" value="ECO:0007669"/>
    <property type="project" value="UniProtKB-EC"/>
</dbReference>
<feature type="domain" description="S-adenosylmethionine synthetase N-terminal" evidence="13">
    <location>
        <begin position="23"/>
        <end position="120"/>
    </location>
</feature>
<feature type="domain" description="S-adenosylmethionine synthetase central" evidence="14">
    <location>
        <begin position="134"/>
        <end position="255"/>
    </location>
</feature>
<dbReference type="SUPFAM" id="SSF55973">
    <property type="entry name" value="S-adenosylmethionine synthetase"/>
    <property type="match status" value="3"/>
</dbReference>
<evidence type="ECO:0000256" key="2">
    <source>
        <dbReference type="ARBA" id="ARBA00009685"/>
    </source>
</evidence>
<keyword evidence="17" id="KW-1185">Reference proteome</keyword>
<evidence type="ECO:0000256" key="8">
    <source>
        <dbReference type="ARBA" id="ARBA00022842"/>
    </source>
</evidence>
<keyword evidence="4 11" id="KW-0808">Transferase</keyword>
<evidence type="ECO:0000259" key="15">
    <source>
        <dbReference type="Pfam" id="PF02773"/>
    </source>
</evidence>
<keyword evidence="5 11" id="KW-0479">Metal-binding</keyword>
<organism evidence="16 17">
    <name type="scientific">Filobasidium floriforme</name>
    <dbReference type="NCBI Taxonomy" id="5210"/>
    <lineage>
        <taxon>Eukaryota</taxon>
        <taxon>Fungi</taxon>
        <taxon>Dikarya</taxon>
        <taxon>Basidiomycota</taxon>
        <taxon>Agaricomycotina</taxon>
        <taxon>Tremellomycetes</taxon>
        <taxon>Filobasidiales</taxon>
        <taxon>Filobasidiaceae</taxon>
        <taxon>Filobasidium</taxon>
    </lineage>
</organism>
<dbReference type="OrthoDB" id="5852090at2759"/>
<keyword evidence="8 11" id="KW-0460">Magnesium</keyword>
<dbReference type="HAMAP" id="MF_00086">
    <property type="entry name" value="S_AdoMet_synth1"/>
    <property type="match status" value="1"/>
</dbReference>
<dbReference type="Pfam" id="PF00438">
    <property type="entry name" value="S-AdoMet_synt_N"/>
    <property type="match status" value="1"/>
</dbReference>
<dbReference type="GO" id="GO:0006555">
    <property type="term" value="P:methionine metabolic process"/>
    <property type="evidence" value="ECO:0007669"/>
    <property type="project" value="UniProtKB-ARBA"/>
</dbReference>
<dbReference type="PIRSF" id="PIRSF000497">
    <property type="entry name" value="MAT"/>
    <property type="match status" value="1"/>
</dbReference>
<evidence type="ECO:0000256" key="9">
    <source>
        <dbReference type="ARBA" id="ARBA00022958"/>
    </source>
</evidence>
<evidence type="ECO:0000259" key="13">
    <source>
        <dbReference type="Pfam" id="PF00438"/>
    </source>
</evidence>
<dbReference type="InterPro" id="IPR022628">
    <property type="entry name" value="S-AdoMet_synt_N"/>
</dbReference>
<comment type="catalytic activity">
    <reaction evidence="10 11">
        <text>L-methionine + ATP + H2O = S-adenosyl-L-methionine + phosphate + diphosphate</text>
        <dbReference type="Rhea" id="RHEA:21080"/>
        <dbReference type="ChEBI" id="CHEBI:15377"/>
        <dbReference type="ChEBI" id="CHEBI:30616"/>
        <dbReference type="ChEBI" id="CHEBI:33019"/>
        <dbReference type="ChEBI" id="CHEBI:43474"/>
        <dbReference type="ChEBI" id="CHEBI:57844"/>
        <dbReference type="ChEBI" id="CHEBI:59789"/>
        <dbReference type="EC" id="2.5.1.6"/>
    </reaction>
</comment>
<dbReference type="Pfam" id="PF02773">
    <property type="entry name" value="S-AdoMet_synt_C"/>
    <property type="match status" value="1"/>
</dbReference>
<evidence type="ECO:0000256" key="11">
    <source>
        <dbReference type="RuleBase" id="RU000541"/>
    </source>
</evidence>
<dbReference type="InterPro" id="IPR002133">
    <property type="entry name" value="S-AdoMet_synthetase"/>
</dbReference>
<dbReference type="InterPro" id="IPR022630">
    <property type="entry name" value="S-AdoMet_synt_C"/>
</dbReference>
<evidence type="ECO:0000313" key="16">
    <source>
        <dbReference type="EMBL" id="KAG7562834.1"/>
    </source>
</evidence>
<dbReference type="EMBL" id="JABELV010000024">
    <property type="protein sequence ID" value="KAG7562834.1"/>
    <property type="molecule type" value="Genomic_DNA"/>
</dbReference>
<evidence type="ECO:0000256" key="1">
    <source>
        <dbReference type="ARBA" id="ARBA00005224"/>
    </source>
</evidence>
<dbReference type="FunFam" id="3.30.300.10:FF:000004">
    <property type="entry name" value="S-adenosylmethionine synthase"/>
    <property type="match status" value="1"/>
</dbReference>
<dbReference type="GO" id="GO:0006556">
    <property type="term" value="P:S-adenosylmethionine biosynthetic process"/>
    <property type="evidence" value="ECO:0007669"/>
    <property type="project" value="UniProtKB-UniPathway"/>
</dbReference>
<dbReference type="EC" id="2.5.1.6" evidence="11"/>
<evidence type="ECO:0000256" key="7">
    <source>
        <dbReference type="ARBA" id="ARBA00022840"/>
    </source>
</evidence>
<accession>A0A8K0NSE4</accession>
<dbReference type="CDD" id="cd18079">
    <property type="entry name" value="S-AdoMet_synt"/>
    <property type="match status" value="1"/>
</dbReference>
<evidence type="ECO:0000256" key="3">
    <source>
        <dbReference type="ARBA" id="ARBA00022563"/>
    </source>
</evidence>
<comment type="similarity">
    <text evidence="2 12">Belongs to the AdoMet synthase family.</text>
</comment>
<dbReference type="Pfam" id="PF02772">
    <property type="entry name" value="S-AdoMet_synt_M"/>
    <property type="match status" value="1"/>
</dbReference>
<keyword evidence="7 11" id="KW-0067">ATP-binding</keyword>
<comment type="caution">
    <text evidence="16">The sequence shown here is derived from an EMBL/GenBank/DDBJ whole genome shotgun (WGS) entry which is preliminary data.</text>
</comment>
<evidence type="ECO:0000256" key="4">
    <source>
        <dbReference type="ARBA" id="ARBA00022679"/>
    </source>
</evidence>
<dbReference type="Gene3D" id="3.30.300.10">
    <property type="match status" value="3"/>
</dbReference>
<name>A0A8K0NSE4_9TREE</name>
<proteinExistence type="inferred from homology"/>
<evidence type="ECO:0000313" key="17">
    <source>
        <dbReference type="Proteomes" id="UP000812966"/>
    </source>
</evidence>
<dbReference type="UniPathway" id="UPA00315">
    <property type="reaction ID" value="UER00080"/>
</dbReference>
<dbReference type="InterPro" id="IPR022631">
    <property type="entry name" value="ADOMET_SYNTHASE_CS"/>
</dbReference>
<dbReference type="PROSITE" id="PS00377">
    <property type="entry name" value="ADOMET_SYNTHASE_2"/>
    <property type="match status" value="1"/>
</dbReference>
<comment type="pathway">
    <text evidence="1 11">Amino-acid biosynthesis; S-adenosyl-L-methionine biosynthesis; S-adenosyl-L-methionine from L-methionine: step 1/1.</text>
</comment>
<keyword evidence="6 11" id="KW-0547">Nucleotide-binding</keyword>
<comment type="cofactor">
    <cofactor evidence="11">
        <name>Mg(2+)</name>
        <dbReference type="ChEBI" id="CHEBI:18420"/>
    </cofactor>
    <text evidence="11">Binds 2 magnesium ions per subunit. The magnesium ions interact primarily with the substrate.</text>
</comment>
<evidence type="ECO:0000256" key="5">
    <source>
        <dbReference type="ARBA" id="ARBA00022723"/>
    </source>
</evidence>
<feature type="domain" description="S-adenosylmethionine synthetase C-terminal" evidence="15">
    <location>
        <begin position="257"/>
        <end position="395"/>
    </location>
</feature>
<dbReference type="PANTHER" id="PTHR11964">
    <property type="entry name" value="S-ADENOSYLMETHIONINE SYNTHETASE"/>
    <property type="match status" value="1"/>
</dbReference>
<dbReference type="GO" id="GO:0046872">
    <property type="term" value="F:metal ion binding"/>
    <property type="evidence" value="ECO:0007669"/>
    <property type="project" value="UniProtKB-KW"/>
</dbReference>
<dbReference type="PROSITE" id="PS00376">
    <property type="entry name" value="ADOMET_SYNTHASE_1"/>
    <property type="match status" value="1"/>
</dbReference>
<dbReference type="InterPro" id="IPR022629">
    <property type="entry name" value="S-AdoMet_synt_central"/>
</dbReference>